<dbReference type="AlphaFoldDB" id="A0A5M9JXM6"/>
<keyword evidence="1" id="KW-0812">Transmembrane</keyword>
<gene>
    <name evidence="2" type="ORF">EYC84_005529</name>
</gene>
<accession>A0A5M9JXM6</accession>
<evidence type="ECO:0000256" key="1">
    <source>
        <dbReference type="SAM" id="Phobius"/>
    </source>
</evidence>
<dbReference type="EMBL" id="VICG01000003">
    <property type="protein sequence ID" value="KAA8573991.1"/>
    <property type="molecule type" value="Genomic_DNA"/>
</dbReference>
<evidence type="ECO:0000313" key="2">
    <source>
        <dbReference type="EMBL" id="KAA8573991.1"/>
    </source>
</evidence>
<sequence length="113" mass="13343">MLRFGGKKDIRTSAVLNKQIQWCSFSDEQQRSSHNVFIERDWLCCIVLYCIVRVVWIVWVVWVVLSGIGLYWVVVYSVSSLNGNLHRLYVIRRRQARVMGREGGREEGRKRAR</sequence>
<comment type="caution">
    <text evidence="2">The sequence shown here is derived from an EMBL/GenBank/DDBJ whole genome shotgun (WGS) entry which is preliminary data.</text>
</comment>
<evidence type="ECO:0000313" key="3">
    <source>
        <dbReference type="Proteomes" id="UP000322873"/>
    </source>
</evidence>
<name>A0A5M9JXM6_MONFR</name>
<reference evidence="2 3" key="1">
    <citation type="submission" date="2019-06" db="EMBL/GenBank/DDBJ databases">
        <title>Genome Sequence of the Brown Rot Fungal Pathogen Monilinia fructicola.</title>
        <authorList>
            <person name="De Miccolis Angelini R.M."/>
            <person name="Landi L."/>
            <person name="Abate D."/>
            <person name="Pollastro S."/>
            <person name="Romanazzi G."/>
            <person name="Faretra F."/>
        </authorList>
    </citation>
    <scope>NUCLEOTIDE SEQUENCE [LARGE SCALE GENOMIC DNA]</scope>
    <source>
        <strain evidence="2 3">Mfrc123</strain>
    </source>
</reference>
<organism evidence="2 3">
    <name type="scientific">Monilinia fructicola</name>
    <name type="common">Brown rot fungus</name>
    <name type="synonym">Ciboria fructicola</name>
    <dbReference type="NCBI Taxonomy" id="38448"/>
    <lineage>
        <taxon>Eukaryota</taxon>
        <taxon>Fungi</taxon>
        <taxon>Dikarya</taxon>
        <taxon>Ascomycota</taxon>
        <taxon>Pezizomycotina</taxon>
        <taxon>Leotiomycetes</taxon>
        <taxon>Helotiales</taxon>
        <taxon>Sclerotiniaceae</taxon>
        <taxon>Monilinia</taxon>
    </lineage>
</organism>
<keyword evidence="1" id="KW-0472">Membrane</keyword>
<keyword evidence="1" id="KW-1133">Transmembrane helix</keyword>
<feature type="transmembrane region" description="Helical" evidence="1">
    <location>
        <begin position="42"/>
        <end position="64"/>
    </location>
</feature>
<dbReference type="Proteomes" id="UP000322873">
    <property type="component" value="Unassembled WGS sequence"/>
</dbReference>
<protein>
    <submittedName>
        <fullName evidence="2">Uncharacterized protein</fullName>
    </submittedName>
</protein>
<feature type="transmembrane region" description="Helical" evidence="1">
    <location>
        <begin position="70"/>
        <end position="91"/>
    </location>
</feature>
<proteinExistence type="predicted"/>
<keyword evidence="3" id="KW-1185">Reference proteome</keyword>